<sequence>MASKKAKNIYKNEVDDNVSLAMEDLLELAMLEFENKETSKDDNLKLRIEYEDDNEEFNPTDLNSIIKHARKIEQQNSQLKWVDPDQKIENDIISKAKNEGKSIYDAEVLRELILQRQKKKRETEGISSIISKVKK</sequence>
<protein>
    <submittedName>
        <fullName evidence="1">Uncharacterized protein</fullName>
    </submittedName>
</protein>
<evidence type="ECO:0000313" key="2">
    <source>
        <dbReference type="Proteomes" id="UP000231823"/>
    </source>
</evidence>
<dbReference type="AlphaFoldDB" id="A0A2K8SF64"/>
<organism evidence="1 2">
    <name type="scientific">Spiroplasma floricola 23-6</name>
    <dbReference type="NCBI Taxonomy" id="1336749"/>
    <lineage>
        <taxon>Bacteria</taxon>
        <taxon>Bacillati</taxon>
        <taxon>Mycoplasmatota</taxon>
        <taxon>Mollicutes</taxon>
        <taxon>Entomoplasmatales</taxon>
        <taxon>Spiroplasmataceae</taxon>
        <taxon>Spiroplasma</taxon>
    </lineage>
</organism>
<keyword evidence="2" id="KW-1185">Reference proteome</keyword>
<gene>
    <name evidence="1" type="ORF">SFLOR_v1c04280</name>
</gene>
<name>A0A2K8SF64_9MOLU</name>
<dbReference type="OrthoDB" id="389774at2"/>
<dbReference type="EMBL" id="CP025057">
    <property type="protein sequence ID" value="AUB31480.1"/>
    <property type="molecule type" value="Genomic_DNA"/>
</dbReference>
<proteinExistence type="predicted"/>
<dbReference type="Proteomes" id="UP000231823">
    <property type="component" value="Chromosome"/>
</dbReference>
<evidence type="ECO:0000313" key="1">
    <source>
        <dbReference type="EMBL" id="AUB31480.1"/>
    </source>
</evidence>
<dbReference type="RefSeq" id="WP_100916472.1">
    <property type="nucleotide sequence ID" value="NZ_CP025057.1"/>
</dbReference>
<reference evidence="1 2" key="1">
    <citation type="submission" date="2017-12" db="EMBL/GenBank/DDBJ databases">
        <title>Complete genome sequence of Spiroplasma floricola 23-6 (ATCC 29989).</title>
        <authorList>
            <person name="Tsai Y.-M."/>
            <person name="Wu P.-S."/>
            <person name="Lo W.-S."/>
            <person name="Kuo C.-H."/>
        </authorList>
    </citation>
    <scope>NUCLEOTIDE SEQUENCE [LARGE SCALE GENOMIC DNA]</scope>
    <source>
        <strain evidence="1 2">23-6</strain>
    </source>
</reference>
<accession>A0A2K8SF64</accession>
<dbReference type="KEGG" id="sfz:SFLOR_v1c04280"/>